<reference evidence="3" key="1">
    <citation type="submission" date="2024-03" db="EMBL/GenBank/DDBJ databases">
        <authorList>
            <consortium name="ELIXIR-Norway"/>
            <consortium name="Elixir Norway"/>
        </authorList>
    </citation>
    <scope>NUCLEOTIDE SEQUENCE</scope>
</reference>
<protein>
    <recommendedName>
        <fullName evidence="2">LysM domain-containing protein</fullName>
    </recommendedName>
</protein>
<evidence type="ECO:0000256" key="1">
    <source>
        <dbReference type="SAM" id="SignalP"/>
    </source>
</evidence>
<feature type="domain" description="LysM" evidence="2">
    <location>
        <begin position="142"/>
        <end position="186"/>
    </location>
</feature>
<evidence type="ECO:0000313" key="4">
    <source>
        <dbReference type="Proteomes" id="UP001497522"/>
    </source>
</evidence>
<organism evidence="3 4">
    <name type="scientific">Sphagnum jensenii</name>
    <dbReference type="NCBI Taxonomy" id="128206"/>
    <lineage>
        <taxon>Eukaryota</taxon>
        <taxon>Viridiplantae</taxon>
        <taxon>Streptophyta</taxon>
        <taxon>Embryophyta</taxon>
        <taxon>Bryophyta</taxon>
        <taxon>Sphagnophytina</taxon>
        <taxon>Sphagnopsida</taxon>
        <taxon>Sphagnales</taxon>
        <taxon>Sphagnaceae</taxon>
        <taxon>Sphagnum</taxon>
    </lineage>
</organism>
<dbReference type="Pfam" id="PF01476">
    <property type="entry name" value="LysM"/>
    <property type="match status" value="2"/>
</dbReference>
<evidence type="ECO:0000313" key="3">
    <source>
        <dbReference type="EMBL" id="CAK9873669.1"/>
    </source>
</evidence>
<feature type="domain" description="LysM" evidence="2">
    <location>
        <begin position="96"/>
        <end position="140"/>
    </location>
</feature>
<dbReference type="CDD" id="cd00118">
    <property type="entry name" value="LysM"/>
    <property type="match status" value="2"/>
</dbReference>
<accession>A0ABP1BFE3</accession>
<dbReference type="Proteomes" id="UP001497522">
    <property type="component" value="Chromosome 3"/>
</dbReference>
<keyword evidence="4" id="KW-1185">Reference proteome</keyword>
<sequence>MALTSSVLLPAAIVAGTGLVPNSTSSSTHLAFATKQQRVSQGARLLQPTTRVMASTEGGGGGPNPMRFFQSFKDSLFQDHKRIQLEQSKLPKGHDFVYKVEKGDTLWKIAERHNTSIDLLMEANNITDPHNLAQGQEIWIPRTYQIQKGDTLYSLAKKFGVKMESIQAANGIEDPNFIHAGDFLVLPEEANAEDLGLVS</sequence>
<dbReference type="EMBL" id="OZ023704">
    <property type="protein sequence ID" value="CAK9873669.1"/>
    <property type="molecule type" value="Genomic_DNA"/>
</dbReference>
<dbReference type="PROSITE" id="PS51782">
    <property type="entry name" value="LYSM"/>
    <property type="match status" value="2"/>
</dbReference>
<feature type="chain" id="PRO_5047437959" description="LysM domain-containing protein" evidence="1">
    <location>
        <begin position="19"/>
        <end position="199"/>
    </location>
</feature>
<dbReference type="Gene3D" id="3.10.350.10">
    <property type="entry name" value="LysM domain"/>
    <property type="match status" value="2"/>
</dbReference>
<dbReference type="PANTHER" id="PTHR33734">
    <property type="entry name" value="LYSM DOMAIN-CONTAINING GPI-ANCHORED PROTEIN 2"/>
    <property type="match status" value="1"/>
</dbReference>
<dbReference type="SUPFAM" id="SSF54106">
    <property type="entry name" value="LysM domain"/>
    <property type="match status" value="2"/>
</dbReference>
<feature type="signal peptide" evidence="1">
    <location>
        <begin position="1"/>
        <end position="18"/>
    </location>
</feature>
<dbReference type="SMART" id="SM00257">
    <property type="entry name" value="LysM"/>
    <property type="match status" value="2"/>
</dbReference>
<evidence type="ECO:0000259" key="2">
    <source>
        <dbReference type="PROSITE" id="PS51782"/>
    </source>
</evidence>
<dbReference type="InterPro" id="IPR036779">
    <property type="entry name" value="LysM_dom_sf"/>
</dbReference>
<gene>
    <name evidence="3" type="ORF">CSSPJE1EN2_LOCUS16141</name>
</gene>
<keyword evidence="1" id="KW-0732">Signal</keyword>
<name>A0ABP1BFE3_9BRYO</name>
<dbReference type="PANTHER" id="PTHR33734:SF22">
    <property type="entry name" value="MEMBRANE-BOUND LYTIC MUREIN TRANSGLYCOSYLASE D"/>
    <property type="match status" value="1"/>
</dbReference>
<dbReference type="InterPro" id="IPR018392">
    <property type="entry name" value="LysM"/>
</dbReference>
<proteinExistence type="predicted"/>